<dbReference type="CDD" id="cd00093">
    <property type="entry name" value="HTH_XRE"/>
    <property type="match status" value="1"/>
</dbReference>
<dbReference type="NCBIfam" id="TIGR00270">
    <property type="entry name" value="multiprotein bridging factor aMBF1"/>
    <property type="match status" value="1"/>
</dbReference>
<dbReference type="InterPro" id="IPR001387">
    <property type="entry name" value="Cro/C1-type_HTH"/>
</dbReference>
<dbReference type="EMBL" id="DRYU01000025">
    <property type="protein sequence ID" value="HHP92195.1"/>
    <property type="molecule type" value="Genomic_DNA"/>
</dbReference>
<dbReference type="AlphaFoldDB" id="A0A7J3YTR8"/>
<dbReference type="GO" id="GO:0003677">
    <property type="term" value="F:DNA binding"/>
    <property type="evidence" value="ECO:0007669"/>
    <property type="project" value="InterPro"/>
</dbReference>
<dbReference type="InterPro" id="IPR010982">
    <property type="entry name" value="Lambda_DNA-bd_dom_sf"/>
</dbReference>
<evidence type="ECO:0000313" key="2">
    <source>
        <dbReference type="EMBL" id="HEH30956.1"/>
    </source>
</evidence>
<dbReference type="PROSITE" id="PS50943">
    <property type="entry name" value="HTH_CROC1"/>
    <property type="match status" value="1"/>
</dbReference>
<dbReference type="Pfam" id="PF01381">
    <property type="entry name" value="HTH_3"/>
    <property type="match status" value="1"/>
</dbReference>
<reference evidence="3" key="1">
    <citation type="journal article" date="2020" name="mSystems">
        <title>Genome- and Community-Level Interaction Insights into Carbon Utilization and Element Cycling Functions of Hydrothermarchaeota in Hydrothermal Sediment.</title>
        <authorList>
            <person name="Zhou Z."/>
            <person name="Liu Y."/>
            <person name="Xu W."/>
            <person name="Pan J."/>
            <person name="Luo Z.H."/>
            <person name="Li M."/>
        </authorList>
    </citation>
    <scope>NUCLEOTIDE SEQUENCE [LARGE SCALE GENOMIC DNA]</scope>
    <source>
        <strain evidence="3">SpSt-1109</strain>
        <strain evidence="2">SpSt-27</strain>
    </source>
</reference>
<dbReference type="Gene3D" id="1.10.260.40">
    <property type="entry name" value="lambda repressor-like DNA-binding domains"/>
    <property type="match status" value="1"/>
</dbReference>
<comment type="caution">
    <text evidence="3">The sequence shown here is derived from an EMBL/GenBank/DDBJ whole genome shotgun (WGS) entry which is preliminary data.</text>
</comment>
<evidence type="ECO:0000313" key="3">
    <source>
        <dbReference type="EMBL" id="HHP92195.1"/>
    </source>
</evidence>
<feature type="domain" description="HTH cro/C1-type" evidence="1">
    <location>
        <begin position="106"/>
        <end position="162"/>
    </location>
</feature>
<dbReference type="EMBL" id="DSLL01000017">
    <property type="protein sequence ID" value="HEH30956.1"/>
    <property type="molecule type" value="Genomic_DNA"/>
</dbReference>
<accession>A0A7J3YTR8</accession>
<dbReference type="SMART" id="SM00530">
    <property type="entry name" value="HTH_XRE"/>
    <property type="match status" value="1"/>
</dbReference>
<name>A0A7J3YTR8_9CREN</name>
<gene>
    <name evidence="3" type="ORF">ENM70_00990</name>
    <name evidence="2" type="ORF">ENP99_02430</name>
</gene>
<sequence length="187" mass="21252">MQVLSRGDAPRYCEICGTPITTGKLHKVAIDGAMLVVCEQCLNRLASSKNRSPINNSIISQQSRQSNIGVARKTQYQDQKLRSYINKRNLNVYERFELVDDYAERIRKAREARGWSQATLAVKVKVSENIIKRIEGGKLRPSHDLAKKFEEVLNIKLLMPVIEEGINEKKNISKEVTLGEVVNLKEE</sequence>
<organism evidence="3">
    <name type="scientific">Ignisphaera aggregans</name>
    <dbReference type="NCBI Taxonomy" id="334771"/>
    <lineage>
        <taxon>Archaea</taxon>
        <taxon>Thermoproteota</taxon>
        <taxon>Thermoprotei</taxon>
        <taxon>Desulfurococcales</taxon>
        <taxon>Desulfurococcaceae</taxon>
        <taxon>Ignisphaera</taxon>
    </lineage>
</organism>
<dbReference type="InterPro" id="IPR004451">
    <property type="entry name" value="MJ0586"/>
</dbReference>
<evidence type="ECO:0000259" key="1">
    <source>
        <dbReference type="PROSITE" id="PS50943"/>
    </source>
</evidence>
<protein>
    <submittedName>
        <fullName evidence="3">TIGR00270 family protein</fullName>
    </submittedName>
</protein>
<proteinExistence type="predicted"/>
<dbReference type="SUPFAM" id="SSF47413">
    <property type="entry name" value="lambda repressor-like DNA-binding domains"/>
    <property type="match status" value="1"/>
</dbReference>